<dbReference type="EMBL" id="RYZI01000183">
    <property type="protein sequence ID" value="RWA08806.1"/>
    <property type="molecule type" value="Genomic_DNA"/>
</dbReference>
<comment type="caution">
    <text evidence="4">The sequence shown here is derived from an EMBL/GenBank/DDBJ whole genome shotgun (WGS) entry which is preliminary data.</text>
</comment>
<feature type="domain" description="NmrA-like" evidence="3">
    <location>
        <begin position="5"/>
        <end position="226"/>
    </location>
</feature>
<accession>A0A439D348</accession>
<name>A0A439D348_9PEZI</name>
<dbReference type="GO" id="GO:0016491">
    <property type="term" value="F:oxidoreductase activity"/>
    <property type="evidence" value="ECO:0007669"/>
    <property type="project" value="UniProtKB-KW"/>
</dbReference>
<reference evidence="4 5" key="1">
    <citation type="submission" date="2018-12" db="EMBL/GenBank/DDBJ databases">
        <title>Draft genome sequence of Xylaria grammica IHI A82.</title>
        <authorList>
            <person name="Buettner E."/>
            <person name="Kellner H."/>
        </authorList>
    </citation>
    <scope>NUCLEOTIDE SEQUENCE [LARGE SCALE GENOMIC DNA]</scope>
    <source>
        <strain evidence="4 5">IHI A82</strain>
    </source>
</reference>
<dbReference type="Proteomes" id="UP000286045">
    <property type="component" value="Unassembled WGS sequence"/>
</dbReference>
<dbReference type="PANTHER" id="PTHR47706">
    <property type="entry name" value="NMRA-LIKE FAMILY PROTEIN"/>
    <property type="match status" value="1"/>
</dbReference>
<evidence type="ECO:0000256" key="2">
    <source>
        <dbReference type="ARBA" id="ARBA00023002"/>
    </source>
</evidence>
<sequence length="310" mass="33246">MSFNRIAIYGHRGWVGSPVLHALVAAGAPIKVLHRAGSDISSLPKGVTTAEVDLDDAQTLVPALQDIDIVLSFAARDVVPKQHSFIKAIPSTNVKLFVPSDLGFRVDKQGLSVPVNKAKQDVEEAAKAAGIPTSVVLVGAFTESALAFPILGIDVSGNRIIATGDSANQQLTFCTRNYVAAAYASIFAKTAPSQLQGRAIGLSEFKATGDEIAAVLREKHGAEPQKFVHSLEKVDSEIEQCVKNGTPTALSWYCRKAWGTGDLVKGLGKDIWEVEGYQKATLRGLLLEGKLESYKEIPPQIKQLFDAAFH</sequence>
<dbReference type="STRING" id="363999.A0A439D348"/>
<evidence type="ECO:0000256" key="1">
    <source>
        <dbReference type="ARBA" id="ARBA00022857"/>
    </source>
</evidence>
<dbReference type="InterPro" id="IPR008030">
    <property type="entry name" value="NmrA-like"/>
</dbReference>
<keyword evidence="1" id="KW-0521">NADP</keyword>
<evidence type="ECO:0000259" key="3">
    <source>
        <dbReference type="Pfam" id="PF05368"/>
    </source>
</evidence>
<dbReference type="SUPFAM" id="SSF51735">
    <property type="entry name" value="NAD(P)-binding Rossmann-fold domains"/>
    <property type="match status" value="1"/>
</dbReference>
<dbReference type="PANTHER" id="PTHR47706:SF9">
    <property type="entry name" value="NMRA-LIKE DOMAIN-CONTAINING PROTEIN-RELATED"/>
    <property type="match status" value="1"/>
</dbReference>
<evidence type="ECO:0000313" key="5">
    <source>
        <dbReference type="Proteomes" id="UP000286045"/>
    </source>
</evidence>
<dbReference type="Gene3D" id="3.40.50.720">
    <property type="entry name" value="NAD(P)-binding Rossmann-like Domain"/>
    <property type="match status" value="1"/>
</dbReference>
<keyword evidence="5" id="KW-1185">Reference proteome</keyword>
<proteinExistence type="predicted"/>
<gene>
    <name evidence="4" type="ORF">EKO27_g6304</name>
</gene>
<dbReference type="Pfam" id="PF05368">
    <property type="entry name" value="NmrA"/>
    <property type="match status" value="1"/>
</dbReference>
<evidence type="ECO:0000313" key="4">
    <source>
        <dbReference type="EMBL" id="RWA08806.1"/>
    </source>
</evidence>
<protein>
    <recommendedName>
        <fullName evidence="3">NmrA-like domain-containing protein</fullName>
    </recommendedName>
</protein>
<organism evidence="4 5">
    <name type="scientific">Xylaria grammica</name>
    <dbReference type="NCBI Taxonomy" id="363999"/>
    <lineage>
        <taxon>Eukaryota</taxon>
        <taxon>Fungi</taxon>
        <taxon>Dikarya</taxon>
        <taxon>Ascomycota</taxon>
        <taxon>Pezizomycotina</taxon>
        <taxon>Sordariomycetes</taxon>
        <taxon>Xylariomycetidae</taxon>
        <taxon>Xylariales</taxon>
        <taxon>Xylariaceae</taxon>
        <taxon>Xylaria</taxon>
    </lineage>
</organism>
<dbReference type="InterPro" id="IPR051609">
    <property type="entry name" value="NmrA/Isoflavone_reductase-like"/>
</dbReference>
<keyword evidence="2" id="KW-0560">Oxidoreductase</keyword>
<dbReference type="AlphaFoldDB" id="A0A439D348"/>
<dbReference type="InterPro" id="IPR036291">
    <property type="entry name" value="NAD(P)-bd_dom_sf"/>
</dbReference>